<feature type="transmembrane region" description="Helical" evidence="1">
    <location>
        <begin position="41"/>
        <end position="62"/>
    </location>
</feature>
<dbReference type="Proteomes" id="UP000030706">
    <property type="component" value="Unassembled WGS sequence"/>
</dbReference>
<protein>
    <submittedName>
        <fullName evidence="2">Uncharacterized protein</fullName>
    </submittedName>
</protein>
<name>A0A074XE71_AURPU</name>
<reference evidence="2 3" key="1">
    <citation type="journal article" date="2014" name="BMC Genomics">
        <title>Genome sequencing of four Aureobasidium pullulans varieties: biotechnological potential, stress tolerance, and description of new species.</title>
        <authorList>
            <person name="Gostin Ar C."/>
            <person name="Ohm R.A."/>
            <person name="Kogej T."/>
            <person name="Sonjak S."/>
            <person name="Turk M."/>
            <person name="Zajc J."/>
            <person name="Zalar P."/>
            <person name="Grube M."/>
            <person name="Sun H."/>
            <person name="Han J."/>
            <person name="Sharma A."/>
            <person name="Chiniquy J."/>
            <person name="Ngan C.Y."/>
            <person name="Lipzen A."/>
            <person name="Barry K."/>
            <person name="Grigoriev I.V."/>
            <person name="Gunde-Cimerman N."/>
        </authorList>
    </citation>
    <scope>NUCLEOTIDE SEQUENCE [LARGE SCALE GENOMIC DNA]</scope>
    <source>
        <strain evidence="2 3">EXF-150</strain>
    </source>
</reference>
<dbReference type="OrthoDB" id="4156595at2759"/>
<keyword evidence="1" id="KW-0812">Transmembrane</keyword>
<feature type="transmembrane region" description="Helical" evidence="1">
    <location>
        <begin position="155"/>
        <end position="174"/>
    </location>
</feature>
<dbReference type="RefSeq" id="XP_029759997.1">
    <property type="nucleotide sequence ID" value="XM_029907048.1"/>
</dbReference>
<dbReference type="EMBL" id="KL584983">
    <property type="protein sequence ID" value="KEQ83810.1"/>
    <property type="molecule type" value="Genomic_DNA"/>
</dbReference>
<keyword evidence="1" id="KW-1133">Transmembrane helix</keyword>
<dbReference type="AlphaFoldDB" id="A0A074XE71"/>
<gene>
    <name evidence="2" type="ORF">M438DRAFT_355666</name>
</gene>
<evidence type="ECO:0000256" key="1">
    <source>
        <dbReference type="SAM" id="Phobius"/>
    </source>
</evidence>
<dbReference type="GeneID" id="40749354"/>
<keyword evidence="1" id="KW-0472">Membrane</keyword>
<sequence>METPQRSSRHRKRDSDLLAEVPDHAVQFDLEQPSTKGSDSLLSQIVLGPLTMISFLFSLLVVDRQQRAWRVSQHQHDSGPWWKKLSPWTWWNAEPYQSPQDSTWQHVVPATTTLDGADGTVPASAVNTDHWHTRKKHRKMARLTLSDAIDMREGMAIMLVTAALLGLVVMLWLARRIFSSIV</sequence>
<proteinExistence type="predicted"/>
<keyword evidence="3" id="KW-1185">Reference proteome</keyword>
<organism evidence="2 3">
    <name type="scientific">Aureobasidium pullulans EXF-150</name>
    <dbReference type="NCBI Taxonomy" id="1043002"/>
    <lineage>
        <taxon>Eukaryota</taxon>
        <taxon>Fungi</taxon>
        <taxon>Dikarya</taxon>
        <taxon>Ascomycota</taxon>
        <taxon>Pezizomycotina</taxon>
        <taxon>Dothideomycetes</taxon>
        <taxon>Dothideomycetidae</taxon>
        <taxon>Dothideales</taxon>
        <taxon>Saccotheciaceae</taxon>
        <taxon>Aureobasidium</taxon>
    </lineage>
</organism>
<evidence type="ECO:0000313" key="3">
    <source>
        <dbReference type="Proteomes" id="UP000030706"/>
    </source>
</evidence>
<evidence type="ECO:0000313" key="2">
    <source>
        <dbReference type="EMBL" id="KEQ83810.1"/>
    </source>
</evidence>
<dbReference type="HOGENOM" id="CLU_079673_1_0_1"/>
<accession>A0A074XE71</accession>